<dbReference type="Proteomes" id="UP000622890">
    <property type="component" value="Unassembled WGS sequence"/>
</dbReference>
<gene>
    <name evidence="1" type="ORF">JJB74_07740</name>
</gene>
<protein>
    <recommendedName>
        <fullName evidence="3">MerR family transcriptional regulator</fullName>
    </recommendedName>
</protein>
<dbReference type="RefSeq" id="WP_200591234.1">
    <property type="nucleotide sequence ID" value="NZ_JAEPBG010000002.1"/>
</dbReference>
<name>A0A934SPS8_9BURK</name>
<sequence length="104" mass="11281">MMQETIHAVWLDESGVCSLTHLSEVSGLSAAEVQELIDSGALVPARLEAGAPVFASATVVVARTARRLRDDFELDMSGLSVAMSLLQRIEALQRELDHLRARHG</sequence>
<accession>A0A934SPS8</accession>
<evidence type="ECO:0008006" key="3">
    <source>
        <dbReference type="Google" id="ProtNLM"/>
    </source>
</evidence>
<evidence type="ECO:0000313" key="2">
    <source>
        <dbReference type="Proteomes" id="UP000622890"/>
    </source>
</evidence>
<dbReference type="EMBL" id="JAEPBG010000002">
    <property type="protein sequence ID" value="MBK4734491.1"/>
    <property type="molecule type" value="Genomic_DNA"/>
</dbReference>
<evidence type="ECO:0000313" key="1">
    <source>
        <dbReference type="EMBL" id="MBK4734491.1"/>
    </source>
</evidence>
<proteinExistence type="predicted"/>
<dbReference type="Pfam" id="PF13591">
    <property type="entry name" value="MerR_2"/>
    <property type="match status" value="1"/>
</dbReference>
<keyword evidence="2" id="KW-1185">Reference proteome</keyword>
<dbReference type="AlphaFoldDB" id="A0A934SPS8"/>
<dbReference type="Gene3D" id="1.10.1660.10">
    <property type="match status" value="1"/>
</dbReference>
<reference evidence="1" key="1">
    <citation type="submission" date="2021-01" db="EMBL/GenBank/DDBJ databases">
        <title>Genome sequence of strain Noviherbaspirillum sp. DKR-6.</title>
        <authorList>
            <person name="Chaudhary D.K."/>
        </authorList>
    </citation>
    <scope>NUCLEOTIDE SEQUENCE</scope>
    <source>
        <strain evidence="1">DKR-6</strain>
    </source>
</reference>
<comment type="caution">
    <text evidence="1">The sequence shown here is derived from an EMBL/GenBank/DDBJ whole genome shotgun (WGS) entry which is preliminary data.</text>
</comment>
<organism evidence="1 2">
    <name type="scientific">Noviherbaspirillum pedocola</name>
    <dbReference type="NCBI Taxonomy" id="2801341"/>
    <lineage>
        <taxon>Bacteria</taxon>
        <taxon>Pseudomonadati</taxon>
        <taxon>Pseudomonadota</taxon>
        <taxon>Betaproteobacteria</taxon>
        <taxon>Burkholderiales</taxon>
        <taxon>Oxalobacteraceae</taxon>
        <taxon>Noviherbaspirillum</taxon>
    </lineage>
</organism>